<gene>
    <name evidence="2" type="ORF">HCN50_02515</name>
</gene>
<dbReference type="RefSeq" id="WP_171708018.1">
    <property type="nucleotide sequence ID" value="NZ_JAAVLW010000001.1"/>
</dbReference>
<keyword evidence="3" id="KW-1185">Reference proteome</keyword>
<comment type="caution">
    <text evidence="2">The sequence shown here is derived from an EMBL/GenBank/DDBJ whole genome shotgun (WGS) entry which is preliminary data.</text>
</comment>
<dbReference type="AlphaFoldDB" id="A0A7Y4H013"/>
<organism evidence="2 3">
    <name type="scientific">Bradyrhizobium archetypum</name>
    <dbReference type="NCBI Taxonomy" id="2721160"/>
    <lineage>
        <taxon>Bacteria</taxon>
        <taxon>Pseudomonadati</taxon>
        <taxon>Pseudomonadota</taxon>
        <taxon>Alphaproteobacteria</taxon>
        <taxon>Hyphomicrobiales</taxon>
        <taxon>Nitrobacteraceae</taxon>
        <taxon>Bradyrhizobium</taxon>
    </lineage>
</organism>
<feature type="chain" id="PRO_5031117482" evidence="1">
    <location>
        <begin position="20"/>
        <end position="123"/>
    </location>
</feature>
<accession>A0A7Y4H013</accession>
<keyword evidence="1" id="KW-0732">Signal</keyword>
<name>A0A7Y4H013_9BRAD</name>
<proteinExistence type="predicted"/>
<reference evidence="2 3" key="1">
    <citation type="submission" date="2020-03" db="EMBL/GenBank/DDBJ databases">
        <title>Bradyrhizobium diversity isolated from nodules of Muelleranthus trifoliolatus.</title>
        <authorList>
            <person name="Klepa M."/>
            <person name="Helene L."/>
            <person name="Hungria M."/>
        </authorList>
    </citation>
    <scope>NUCLEOTIDE SEQUENCE [LARGE SCALE GENOMIC DNA]</scope>
    <source>
        <strain evidence="2 3">WSM 1744</strain>
    </source>
</reference>
<sequence>MRVFIAISIVFASVSSASAQFAMDHGHAADAARAAKAAAEAKAAAIASGAPPLPSQQTNFYVGGGGVVKIAPRTAEDLKADEAAQVAWRERCRPTVVEDREGLRRVKYAERDCDLSRFNTAGN</sequence>
<dbReference type="Proteomes" id="UP000528734">
    <property type="component" value="Unassembled WGS sequence"/>
</dbReference>
<feature type="signal peptide" evidence="1">
    <location>
        <begin position="1"/>
        <end position="19"/>
    </location>
</feature>
<evidence type="ECO:0000256" key="1">
    <source>
        <dbReference type="SAM" id="SignalP"/>
    </source>
</evidence>
<dbReference type="EMBL" id="JAAVLW010000001">
    <property type="protein sequence ID" value="NOJ45130.1"/>
    <property type="molecule type" value="Genomic_DNA"/>
</dbReference>
<evidence type="ECO:0000313" key="3">
    <source>
        <dbReference type="Proteomes" id="UP000528734"/>
    </source>
</evidence>
<protein>
    <submittedName>
        <fullName evidence="2">Uncharacterized protein</fullName>
    </submittedName>
</protein>
<evidence type="ECO:0000313" key="2">
    <source>
        <dbReference type="EMBL" id="NOJ45130.1"/>
    </source>
</evidence>